<organism evidence="1 2">
    <name type="scientific">Heyndrickxia acidicola</name>
    <dbReference type="NCBI Taxonomy" id="209389"/>
    <lineage>
        <taxon>Bacteria</taxon>
        <taxon>Bacillati</taxon>
        <taxon>Bacillota</taxon>
        <taxon>Bacilli</taxon>
        <taxon>Bacillales</taxon>
        <taxon>Bacillaceae</taxon>
        <taxon>Heyndrickxia</taxon>
    </lineage>
</organism>
<reference evidence="1 2" key="1">
    <citation type="submission" date="2023-03" db="EMBL/GenBank/DDBJ databases">
        <title>Bacillus Genome Sequencing.</title>
        <authorList>
            <person name="Dunlap C."/>
        </authorList>
    </citation>
    <scope>NUCLEOTIDE SEQUENCE [LARGE SCALE GENOMIC DNA]</scope>
    <source>
        <strain evidence="1 2">B-23453</strain>
    </source>
</reference>
<sequence>MSLSSLLNGSNPNQKVFQGILKEIIPNKKPFKTNSGKEAFSKTQYETLVPYTLLNNYHSSVLGTAFDYLARVMLARVVKKNREQSYTRLVAELGFMKLSEQFLQNHPLIESKIEKKLKTAIKNLKAFTNYKKDVNELALDVCFLAKLEHVLRSGLPPADLFEDSFFDEPADEILQELISLCDVFQKKFVSTIVSPTSEIIYNPDFRPASAFVGGADGDVMIDGTLYDFKTAKSIGYKWQEVAQMVGYFLLNEISLDVNNADDNYFEDDSYQHLDIKRIAFYRARYGEIEYIDISYFEKKLIEITKKKLATYFVKNPNLHRAMIENLHILEALSNA</sequence>
<comment type="caution">
    <text evidence="1">The sequence shown here is derived from an EMBL/GenBank/DDBJ whole genome shotgun (WGS) entry which is preliminary data.</text>
</comment>
<proteinExistence type="predicted"/>
<dbReference type="EMBL" id="JARMAB010000020">
    <property type="protein sequence ID" value="MED1204210.1"/>
    <property type="molecule type" value="Genomic_DNA"/>
</dbReference>
<name>A0ABU6MMC1_9BACI</name>
<gene>
    <name evidence="1" type="ORF">P4T90_14270</name>
</gene>
<evidence type="ECO:0000313" key="1">
    <source>
        <dbReference type="EMBL" id="MED1204210.1"/>
    </source>
</evidence>
<accession>A0ABU6MMC1</accession>
<keyword evidence="2" id="KW-1185">Reference proteome</keyword>
<dbReference type="Proteomes" id="UP001341444">
    <property type="component" value="Unassembled WGS sequence"/>
</dbReference>
<protein>
    <submittedName>
        <fullName evidence="1">Uncharacterized protein</fullName>
    </submittedName>
</protein>
<dbReference type="RefSeq" id="WP_066264060.1">
    <property type="nucleotide sequence ID" value="NZ_JARMAB010000020.1"/>
</dbReference>
<evidence type="ECO:0000313" key="2">
    <source>
        <dbReference type="Proteomes" id="UP001341444"/>
    </source>
</evidence>